<dbReference type="EMBL" id="BJVA01000004">
    <property type="protein sequence ID" value="GEK95711.1"/>
    <property type="molecule type" value="Genomic_DNA"/>
</dbReference>
<evidence type="ECO:0000313" key="1">
    <source>
        <dbReference type="EMBL" id="GEK95711.1"/>
    </source>
</evidence>
<sequence length="75" mass="8455">MEKGVDEKDDVLTVRIVCRSEESIRTCTEEARCERGGSGCAGCYQDKAAFHTVWREAQMSGREAASEQLPRINFR</sequence>
<evidence type="ECO:0000313" key="2">
    <source>
        <dbReference type="Proteomes" id="UP000321079"/>
    </source>
</evidence>
<dbReference type="AlphaFoldDB" id="A0A511B7Q1"/>
<keyword evidence="2" id="KW-1185">Reference proteome</keyword>
<proteinExistence type="predicted"/>
<accession>A0A511B7Q1</accession>
<name>A0A511B7Q1_9PROT</name>
<dbReference type="Proteomes" id="UP000321079">
    <property type="component" value="Unassembled WGS sequence"/>
</dbReference>
<gene>
    <name evidence="1" type="ORF">GKA01_09080</name>
</gene>
<comment type="caution">
    <text evidence="1">The sequence shown here is derived from an EMBL/GenBank/DDBJ whole genome shotgun (WGS) entry which is preliminary data.</text>
</comment>
<reference evidence="1 2" key="1">
    <citation type="submission" date="2019-07" db="EMBL/GenBank/DDBJ databases">
        <title>Whole genome shotgun sequence of Gluconobacter kanchanaburiensis NBRC 103587.</title>
        <authorList>
            <person name="Hosoyama A."/>
            <person name="Uohara A."/>
            <person name="Ohji S."/>
            <person name="Ichikawa N."/>
        </authorList>
    </citation>
    <scope>NUCLEOTIDE SEQUENCE [LARGE SCALE GENOMIC DNA]</scope>
    <source>
        <strain evidence="1 2">NBRC 103587</strain>
    </source>
</reference>
<organism evidence="1 2">
    <name type="scientific">Gluconobacter kanchanaburiensis NBRC 103587</name>
    <dbReference type="NCBI Taxonomy" id="1307948"/>
    <lineage>
        <taxon>Bacteria</taxon>
        <taxon>Pseudomonadati</taxon>
        <taxon>Pseudomonadota</taxon>
        <taxon>Alphaproteobacteria</taxon>
        <taxon>Acetobacterales</taxon>
        <taxon>Acetobacteraceae</taxon>
        <taxon>Gluconobacter</taxon>
    </lineage>
</organism>
<protein>
    <submittedName>
        <fullName evidence="1">Uncharacterized protein</fullName>
    </submittedName>
</protein>